<dbReference type="EMBL" id="KM677185">
    <property type="protein sequence ID" value="AIX12670.1"/>
    <property type="molecule type" value="Genomic_DNA"/>
</dbReference>
<gene>
    <name evidence="1" type="ORF">WRP3_167</name>
</gene>
<name>A0A0D3MT09_9CAUD</name>
<reference evidence="1 2" key="1">
    <citation type="journal article" date="2015" name="Appl. Environ. Microbiol.">
        <title>Lactococcal 949 group phages recognize a carbohydrate receptor on the host cell surface.</title>
        <authorList>
            <person name="Mahony J."/>
            <person name="Randazzo W."/>
            <person name="Neve H."/>
            <person name="Settanni L."/>
            <person name="van Sinderen D."/>
        </authorList>
    </citation>
    <scope>NUCLEOTIDE SEQUENCE [LARGE SCALE GENOMIC DNA]</scope>
    <source>
        <strain evidence="1">WRP3</strain>
    </source>
</reference>
<dbReference type="OrthoDB" id="4549at10239"/>
<proteinExistence type="predicted"/>
<sequence length="339" mass="38189">METKALVELAKMYVNGTLPKDFSAKDVTPSEALRKGFYELLEVEVGQPISPKTFRKHKNEVFEVIEEVIEITVNEGFTNILDGLIDYRNLALGDKNEFYIPDNSNFRVSVISDGNGNLRRQRHREGERFSVPTVRRGVKIYEEFDRFMAGRVDFVEMARKVGESMVKSIQEDIYDAILKNFRAGGAGEPYRLTLSGGLPTEKQILEVAKHLEARTGAEVVIYGTALALSNLDIKFPSDASNNQRNQQAFYGRIAGIEAKELPALHQEGTNTFIFEDDAILLLPQTNDKFVKVVNEGEAYVEESESVNRDDLQKEYLLTQKLGVATVPSSQFGYIKFKAK</sequence>
<dbReference type="RefSeq" id="YP_009147824.1">
    <property type="nucleotide sequence ID" value="NC_027341.1"/>
</dbReference>
<organism evidence="1 2">
    <name type="scientific">Lactococcus phage WRP3</name>
    <dbReference type="NCBI Taxonomy" id="1560313"/>
    <lineage>
        <taxon>Viruses</taxon>
        <taxon>Duplodnaviria</taxon>
        <taxon>Heunggongvirae</taxon>
        <taxon>Uroviricota</taxon>
        <taxon>Caudoviricetes</taxon>
        <taxon>Audreyjarvisvirus</taxon>
        <taxon>Audreyjarvisvirus WRP3</taxon>
    </lineage>
</organism>
<keyword evidence="2" id="KW-1185">Reference proteome</keyword>
<dbReference type="GeneID" id="24722433"/>
<dbReference type="Proteomes" id="UP000032686">
    <property type="component" value="Segment"/>
</dbReference>
<evidence type="ECO:0000313" key="2">
    <source>
        <dbReference type="Proteomes" id="UP000032686"/>
    </source>
</evidence>
<evidence type="ECO:0000313" key="1">
    <source>
        <dbReference type="EMBL" id="AIX12670.1"/>
    </source>
</evidence>
<protein>
    <submittedName>
        <fullName evidence="1">Structural protein</fullName>
    </submittedName>
</protein>
<dbReference type="KEGG" id="vg:24722433"/>
<accession>A0A0D3MT09</accession>